<organism evidence="2 3">
    <name type="scientific">Clonostachys solani</name>
    <dbReference type="NCBI Taxonomy" id="160281"/>
    <lineage>
        <taxon>Eukaryota</taxon>
        <taxon>Fungi</taxon>
        <taxon>Dikarya</taxon>
        <taxon>Ascomycota</taxon>
        <taxon>Pezizomycotina</taxon>
        <taxon>Sordariomycetes</taxon>
        <taxon>Hypocreomycetidae</taxon>
        <taxon>Hypocreales</taxon>
        <taxon>Bionectriaceae</taxon>
        <taxon>Clonostachys</taxon>
    </lineage>
</organism>
<dbReference type="OrthoDB" id="4743586at2759"/>
<proteinExistence type="predicted"/>
<feature type="region of interest" description="Disordered" evidence="1">
    <location>
        <begin position="369"/>
        <end position="389"/>
    </location>
</feature>
<feature type="region of interest" description="Disordered" evidence="1">
    <location>
        <begin position="151"/>
        <end position="170"/>
    </location>
</feature>
<dbReference type="EMBL" id="CABFOC020000011">
    <property type="protein sequence ID" value="CAH0045544.1"/>
    <property type="molecule type" value="Genomic_DNA"/>
</dbReference>
<accession>A0A9N9W8L6</accession>
<protein>
    <submittedName>
        <fullName evidence="2">Uncharacterized protein</fullName>
    </submittedName>
</protein>
<name>A0A9N9W8L6_9HYPO</name>
<evidence type="ECO:0000313" key="2">
    <source>
        <dbReference type="EMBL" id="CAH0045544.1"/>
    </source>
</evidence>
<feature type="compositionally biased region" description="Gly residues" evidence="1">
    <location>
        <begin position="379"/>
        <end position="389"/>
    </location>
</feature>
<comment type="caution">
    <text evidence="2">The sequence shown here is derived from an EMBL/GenBank/DDBJ whole genome shotgun (WGS) entry which is preliminary data.</text>
</comment>
<evidence type="ECO:0000313" key="3">
    <source>
        <dbReference type="Proteomes" id="UP000775872"/>
    </source>
</evidence>
<reference evidence="2" key="1">
    <citation type="submission" date="2021-10" db="EMBL/GenBank/DDBJ databases">
        <authorList>
            <person name="Piombo E."/>
        </authorList>
    </citation>
    <scope>NUCLEOTIDE SEQUENCE</scope>
</reference>
<sequence>MTLFHVDASDPGPFEDDLKQAIQRGSMVMLTGVNWAGQKSWVESALKNAGFPSATVFWPTSGASILGVDFWEHDIAIKAIAYFNERNIDGIKLTPEFHQDVCTSFRNYHLLTLTNLQTPPEYAQKLAKASDSLPTTRETQTLSRAQRQALRFGRAKQPESNPEWPEDPRRCEVPMDVLTPEAPHEDIGRFFPRAIEMYSRQFGGMPSPYGLVKIEGQKLVPTPDQAKACVSFYKPENESDPKYLDNAEAPKRKLVVTSRGFVIPYPRGSLNGVGWGEFDKFTEWQLQGRKIEVDMLDKDLVFEKRNTRPLCFVSPAGGPQREPIVVTETLGDAEEVYELGQDGEQKKTLSELLTSKRKRNEIRGEIYGRGLARRRGGRGGRGGQGNGWP</sequence>
<dbReference type="AlphaFoldDB" id="A0A9N9W8L6"/>
<evidence type="ECO:0000256" key="1">
    <source>
        <dbReference type="SAM" id="MobiDB-lite"/>
    </source>
</evidence>
<gene>
    <name evidence="2" type="ORF">CSOL1703_00011296</name>
</gene>
<dbReference type="Proteomes" id="UP000775872">
    <property type="component" value="Unassembled WGS sequence"/>
</dbReference>
<keyword evidence="3" id="KW-1185">Reference proteome</keyword>